<evidence type="ECO:0000313" key="5">
    <source>
        <dbReference type="Proteomes" id="UP000054144"/>
    </source>
</evidence>
<feature type="non-terminal residue" evidence="4">
    <location>
        <position position="1"/>
    </location>
</feature>
<sequence length="138" mass="15372">KLYVGNLSPTVDEYTLLRVFSRFGKITNLDYLFHKSGPLRGKPRGYAFVEYGDAGDATKALNATHHKLLRGRKIVVTHAQQAPMDAFGSTPQHKSRRIMADSGRPTTLSILKSASGGRKNETKDKIAMMEAKLHQMEQ</sequence>
<dbReference type="InterPro" id="IPR035979">
    <property type="entry name" value="RBD_domain_sf"/>
</dbReference>
<dbReference type="InterPro" id="IPR012677">
    <property type="entry name" value="Nucleotide-bd_a/b_plait_sf"/>
</dbReference>
<dbReference type="InterPro" id="IPR000504">
    <property type="entry name" value="RRM_dom"/>
</dbReference>
<dbReference type="SMART" id="SM00360">
    <property type="entry name" value="RRM"/>
    <property type="match status" value="1"/>
</dbReference>
<dbReference type="Pfam" id="PF00076">
    <property type="entry name" value="RRM_1"/>
    <property type="match status" value="1"/>
</dbReference>
<dbReference type="PANTHER" id="PTHR48038">
    <property type="entry name" value="RIBONUCLEOPROTEIN RB97D"/>
    <property type="match status" value="1"/>
</dbReference>
<feature type="non-terminal residue" evidence="4">
    <location>
        <position position="138"/>
    </location>
</feature>
<dbReference type="GO" id="GO:0003723">
    <property type="term" value="F:RNA binding"/>
    <property type="evidence" value="ECO:0007669"/>
    <property type="project" value="UniProtKB-UniRule"/>
</dbReference>
<evidence type="ECO:0000256" key="1">
    <source>
        <dbReference type="PROSITE-ProRule" id="PRU00176"/>
    </source>
</evidence>
<dbReference type="Proteomes" id="UP000054144">
    <property type="component" value="Unassembled WGS sequence"/>
</dbReference>
<protein>
    <submittedName>
        <fullName evidence="4">RNA-binding domain-containing protein</fullName>
    </submittedName>
</protein>
<evidence type="ECO:0000256" key="2">
    <source>
        <dbReference type="SAM" id="MobiDB-lite"/>
    </source>
</evidence>
<dbReference type="PANTHER" id="PTHR48038:SF1">
    <property type="entry name" value="RIBONUCLEOPROTEIN RB97D"/>
    <property type="match status" value="1"/>
</dbReference>
<gene>
    <name evidence="4" type="ORF">FISHEDRAFT_16460</name>
</gene>
<dbReference type="AlphaFoldDB" id="A0A0D7AN55"/>
<dbReference type="SUPFAM" id="SSF54928">
    <property type="entry name" value="RNA-binding domain, RBD"/>
    <property type="match status" value="1"/>
</dbReference>
<dbReference type="EMBL" id="KN881645">
    <property type="protein sequence ID" value="KIY52203.1"/>
    <property type="molecule type" value="Genomic_DNA"/>
</dbReference>
<organism evidence="4 5">
    <name type="scientific">Fistulina hepatica ATCC 64428</name>
    <dbReference type="NCBI Taxonomy" id="1128425"/>
    <lineage>
        <taxon>Eukaryota</taxon>
        <taxon>Fungi</taxon>
        <taxon>Dikarya</taxon>
        <taxon>Basidiomycota</taxon>
        <taxon>Agaricomycotina</taxon>
        <taxon>Agaricomycetes</taxon>
        <taxon>Agaricomycetidae</taxon>
        <taxon>Agaricales</taxon>
        <taxon>Fistulinaceae</taxon>
        <taxon>Fistulina</taxon>
    </lineage>
</organism>
<name>A0A0D7AN55_9AGAR</name>
<evidence type="ECO:0000313" key="4">
    <source>
        <dbReference type="EMBL" id="KIY52203.1"/>
    </source>
</evidence>
<keyword evidence="1" id="KW-0694">RNA-binding</keyword>
<dbReference type="PROSITE" id="PS50102">
    <property type="entry name" value="RRM"/>
    <property type="match status" value="1"/>
</dbReference>
<proteinExistence type="predicted"/>
<feature type="domain" description="RRM" evidence="3">
    <location>
        <begin position="1"/>
        <end position="81"/>
    </location>
</feature>
<accession>A0A0D7AN55</accession>
<reference evidence="4 5" key="1">
    <citation type="journal article" date="2015" name="Fungal Genet. Biol.">
        <title>Evolution of novel wood decay mechanisms in Agaricales revealed by the genome sequences of Fistulina hepatica and Cylindrobasidium torrendii.</title>
        <authorList>
            <person name="Floudas D."/>
            <person name="Held B.W."/>
            <person name="Riley R."/>
            <person name="Nagy L.G."/>
            <person name="Koehler G."/>
            <person name="Ransdell A.S."/>
            <person name="Younus H."/>
            <person name="Chow J."/>
            <person name="Chiniquy J."/>
            <person name="Lipzen A."/>
            <person name="Tritt A."/>
            <person name="Sun H."/>
            <person name="Haridas S."/>
            <person name="LaButti K."/>
            <person name="Ohm R.A."/>
            <person name="Kues U."/>
            <person name="Blanchette R.A."/>
            <person name="Grigoriev I.V."/>
            <person name="Minto R.E."/>
            <person name="Hibbett D.S."/>
        </authorList>
    </citation>
    <scope>NUCLEOTIDE SEQUENCE [LARGE SCALE GENOMIC DNA]</scope>
    <source>
        <strain evidence="4 5">ATCC 64428</strain>
    </source>
</reference>
<dbReference type="OrthoDB" id="6730379at2759"/>
<keyword evidence="5" id="KW-1185">Reference proteome</keyword>
<feature type="region of interest" description="Disordered" evidence="2">
    <location>
        <begin position="85"/>
        <end position="105"/>
    </location>
</feature>
<evidence type="ECO:0000259" key="3">
    <source>
        <dbReference type="PROSITE" id="PS50102"/>
    </source>
</evidence>
<dbReference type="Gene3D" id="3.30.70.330">
    <property type="match status" value="1"/>
</dbReference>